<protein>
    <submittedName>
        <fullName evidence="1">Uncharacterized protein</fullName>
    </submittedName>
</protein>
<dbReference type="AlphaFoldDB" id="A0AAN6MWV5"/>
<reference evidence="2" key="1">
    <citation type="journal article" date="2023" name="Mol. Phylogenet. Evol.">
        <title>Genome-scale phylogeny and comparative genomics of the fungal order Sordariales.</title>
        <authorList>
            <person name="Hensen N."/>
            <person name="Bonometti L."/>
            <person name="Westerberg I."/>
            <person name="Brannstrom I.O."/>
            <person name="Guillou S."/>
            <person name="Cros-Aarteil S."/>
            <person name="Calhoun S."/>
            <person name="Haridas S."/>
            <person name="Kuo A."/>
            <person name="Mondo S."/>
            <person name="Pangilinan J."/>
            <person name="Riley R."/>
            <person name="LaButti K."/>
            <person name="Andreopoulos B."/>
            <person name="Lipzen A."/>
            <person name="Chen C."/>
            <person name="Yan M."/>
            <person name="Daum C."/>
            <person name="Ng V."/>
            <person name="Clum A."/>
            <person name="Steindorff A."/>
            <person name="Ohm R.A."/>
            <person name="Martin F."/>
            <person name="Silar P."/>
            <person name="Natvig D.O."/>
            <person name="Lalanne C."/>
            <person name="Gautier V."/>
            <person name="Ament-Velasquez S.L."/>
            <person name="Kruys A."/>
            <person name="Hutchinson M.I."/>
            <person name="Powell A.J."/>
            <person name="Barry K."/>
            <person name="Miller A.N."/>
            <person name="Grigoriev I.V."/>
            <person name="Debuchy R."/>
            <person name="Gladieux P."/>
            <person name="Hiltunen Thoren M."/>
            <person name="Johannesson H."/>
        </authorList>
    </citation>
    <scope>NUCLEOTIDE SEQUENCE [LARGE SCALE GENOMIC DNA]</scope>
    <source>
        <strain evidence="2">CBS 340.73</strain>
    </source>
</reference>
<sequence length="98" mass="11497">MLASIWPFLGWREEPSPSPPPVTVTGVRIPADGTPAHLLSLTTISDSRATDSFLFHVPDLRRHWNTEKAWEYRDLHRLDLQQDYHIQRSHHLQQRHDL</sequence>
<evidence type="ECO:0000313" key="1">
    <source>
        <dbReference type="EMBL" id="KAK3933743.1"/>
    </source>
</evidence>
<evidence type="ECO:0000313" key="2">
    <source>
        <dbReference type="Proteomes" id="UP001303473"/>
    </source>
</evidence>
<accession>A0AAN6MWV5</accession>
<keyword evidence="2" id="KW-1185">Reference proteome</keyword>
<dbReference type="Proteomes" id="UP001303473">
    <property type="component" value="Unassembled WGS sequence"/>
</dbReference>
<name>A0AAN6MWV5_9PEZI</name>
<dbReference type="EMBL" id="MU854080">
    <property type="protein sequence ID" value="KAK3933743.1"/>
    <property type="molecule type" value="Genomic_DNA"/>
</dbReference>
<gene>
    <name evidence="1" type="ORF">QBC46DRAFT_275181</name>
</gene>
<proteinExistence type="predicted"/>
<comment type="caution">
    <text evidence="1">The sequence shown here is derived from an EMBL/GenBank/DDBJ whole genome shotgun (WGS) entry which is preliminary data.</text>
</comment>
<organism evidence="1 2">
    <name type="scientific">Diplogelasinospora grovesii</name>
    <dbReference type="NCBI Taxonomy" id="303347"/>
    <lineage>
        <taxon>Eukaryota</taxon>
        <taxon>Fungi</taxon>
        <taxon>Dikarya</taxon>
        <taxon>Ascomycota</taxon>
        <taxon>Pezizomycotina</taxon>
        <taxon>Sordariomycetes</taxon>
        <taxon>Sordariomycetidae</taxon>
        <taxon>Sordariales</taxon>
        <taxon>Diplogelasinosporaceae</taxon>
        <taxon>Diplogelasinospora</taxon>
    </lineage>
</organism>